<reference evidence="7 8" key="1">
    <citation type="submission" date="2023-10" db="EMBL/GenBank/DDBJ databases">
        <title>Sphingomonas sp. HF-S4 16S ribosomal RNA gene Genome sequencing and assembly.</title>
        <authorList>
            <person name="Lee H."/>
        </authorList>
    </citation>
    <scope>NUCLEOTIDE SEQUENCE [LARGE SCALE GENOMIC DNA]</scope>
    <source>
        <strain evidence="7 8">HF-S4</strain>
    </source>
</reference>
<dbReference type="Pfam" id="PF00480">
    <property type="entry name" value="ROK"/>
    <property type="match status" value="1"/>
</dbReference>
<dbReference type="InterPro" id="IPR051804">
    <property type="entry name" value="Carb_Metab_Reg_Kinase/Isom"/>
</dbReference>
<organism evidence="7 8">
    <name type="scientific">Sphingomonas agrestis</name>
    <dbReference type="NCBI Taxonomy" id="3080540"/>
    <lineage>
        <taxon>Bacteria</taxon>
        <taxon>Pseudomonadati</taxon>
        <taxon>Pseudomonadota</taxon>
        <taxon>Alphaproteobacteria</taxon>
        <taxon>Sphingomonadales</taxon>
        <taxon>Sphingomonadaceae</taxon>
        <taxon>Sphingomonas</taxon>
    </lineage>
</organism>
<dbReference type="EC" id="2.7.1.4" evidence="5"/>
<dbReference type="Gene3D" id="3.30.420.40">
    <property type="match status" value="2"/>
</dbReference>
<evidence type="ECO:0000256" key="5">
    <source>
        <dbReference type="ARBA" id="ARBA00038887"/>
    </source>
</evidence>
<accession>A0ABU3Y4M4</accession>
<dbReference type="PANTHER" id="PTHR42742:SF3">
    <property type="entry name" value="FRUCTOKINASE"/>
    <property type="match status" value="1"/>
</dbReference>
<comment type="caution">
    <text evidence="7">The sequence shown here is derived from an EMBL/GenBank/DDBJ whole genome shotgun (WGS) entry which is preliminary data.</text>
</comment>
<evidence type="ECO:0000256" key="6">
    <source>
        <dbReference type="ARBA" id="ARBA00048451"/>
    </source>
</evidence>
<evidence type="ECO:0000256" key="1">
    <source>
        <dbReference type="ARBA" id="ARBA00001946"/>
    </source>
</evidence>
<dbReference type="RefSeq" id="WP_317225340.1">
    <property type="nucleotide sequence ID" value="NZ_JAWJEJ010000001.1"/>
</dbReference>
<keyword evidence="4" id="KW-0460">Magnesium</keyword>
<protein>
    <recommendedName>
        <fullName evidence="5">fructokinase</fullName>
        <ecNumber evidence="5">2.7.1.4</ecNumber>
    </recommendedName>
</protein>
<evidence type="ECO:0000313" key="7">
    <source>
        <dbReference type="EMBL" id="MDV3456143.1"/>
    </source>
</evidence>
<dbReference type="EMBL" id="JAWJEJ010000001">
    <property type="protein sequence ID" value="MDV3456143.1"/>
    <property type="molecule type" value="Genomic_DNA"/>
</dbReference>
<keyword evidence="8" id="KW-1185">Reference proteome</keyword>
<sequence>MSNASSSSEAVDVSDGAAAGALPYAGVELGGTKCVCTLAFGPDRVLDQRTVPTTSPDETLPALLAILHDWDAKGGFAALGIASFGPIDLDPRSTDYGQILATNKPRWPGTDVLGTLSAPFSVPVGLDTDVNGAALAEIAWGSGQGMEDFAYVTIGTGIGVGLIVHGQPTRGFAHSEWGHMRVPRLASDDHPSVCNFHDDCVEGLASGSALVSRLAGRGVSELAENDPVWEPIVKYIAAMAHALVCGAAPRRIAIGGGVLTAQPHLLARIEDALAKSLNGYMQLPEGEQYVCRPALDGMAGPLGSIALAIAAGKAG</sequence>
<comment type="cofactor">
    <cofactor evidence="1">
        <name>Mg(2+)</name>
        <dbReference type="ChEBI" id="CHEBI:18420"/>
    </cofactor>
</comment>
<evidence type="ECO:0000256" key="3">
    <source>
        <dbReference type="ARBA" id="ARBA00022833"/>
    </source>
</evidence>
<dbReference type="CDD" id="cd24067">
    <property type="entry name" value="ASKHA_NBD_ROK_BsFRK-like"/>
    <property type="match status" value="1"/>
</dbReference>
<evidence type="ECO:0000313" key="8">
    <source>
        <dbReference type="Proteomes" id="UP001273531"/>
    </source>
</evidence>
<evidence type="ECO:0000256" key="2">
    <source>
        <dbReference type="ARBA" id="ARBA00022723"/>
    </source>
</evidence>
<evidence type="ECO:0000256" key="4">
    <source>
        <dbReference type="ARBA" id="ARBA00022842"/>
    </source>
</evidence>
<dbReference type="PANTHER" id="PTHR42742">
    <property type="entry name" value="TRANSCRIPTIONAL REPRESSOR MPRA"/>
    <property type="match status" value="1"/>
</dbReference>
<name>A0ABU3Y4M4_9SPHN</name>
<keyword evidence="2" id="KW-0479">Metal-binding</keyword>
<proteinExistence type="predicted"/>
<dbReference type="SUPFAM" id="SSF53067">
    <property type="entry name" value="Actin-like ATPase domain"/>
    <property type="match status" value="1"/>
</dbReference>
<keyword evidence="3" id="KW-0862">Zinc</keyword>
<comment type="catalytic activity">
    <reaction evidence="6">
        <text>D-fructose + ATP = D-fructose 6-phosphate + ADP + H(+)</text>
        <dbReference type="Rhea" id="RHEA:16125"/>
        <dbReference type="ChEBI" id="CHEBI:15378"/>
        <dbReference type="ChEBI" id="CHEBI:30616"/>
        <dbReference type="ChEBI" id="CHEBI:37721"/>
        <dbReference type="ChEBI" id="CHEBI:61527"/>
        <dbReference type="ChEBI" id="CHEBI:456216"/>
        <dbReference type="EC" id="2.7.1.4"/>
    </reaction>
</comment>
<dbReference type="Proteomes" id="UP001273531">
    <property type="component" value="Unassembled WGS sequence"/>
</dbReference>
<gene>
    <name evidence="7" type="ORF">RZN05_04045</name>
</gene>
<dbReference type="InterPro" id="IPR000600">
    <property type="entry name" value="ROK"/>
</dbReference>
<dbReference type="InterPro" id="IPR043129">
    <property type="entry name" value="ATPase_NBD"/>
</dbReference>